<protein>
    <recommendedName>
        <fullName evidence="6">CWH43-like N-terminal domain-containing protein</fullName>
    </recommendedName>
</protein>
<evidence type="ECO:0000256" key="2">
    <source>
        <dbReference type="ARBA" id="ARBA00022692"/>
    </source>
</evidence>
<accession>A0A2U3DW05</accession>
<evidence type="ECO:0000256" key="1">
    <source>
        <dbReference type="ARBA" id="ARBA00004127"/>
    </source>
</evidence>
<dbReference type="EMBL" id="LCWV01000025">
    <property type="protein sequence ID" value="PWI66433.1"/>
    <property type="molecule type" value="Genomic_DNA"/>
</dbReference>
<dbReference type="Proteomes" id="UP000245956">
    <property type="component" value="Unassembled WGS sequence"/>
</dbReference>
<dbReference type="InterPro" id="IPR050911">
    <property type="entry name" value="DRAM/TMEM150_Autophagy_Mod"/>
</dbReference>
<keyword evidence="2 5" id="KW-0812">Transmembrane</keyword>
<feature type="transmembrane region" description="Helical" evidence="5">
    <location>
        <begin position="172"/>
        <end position="193"/>
    </location>
</feature>
<sequence>MALRSYFSYWMIPVFSSLVWLGMLLGLLLHWIVGTHRRVYPSMNEGQKIAYISDVGAQELKPLFIAGSAVVTVTLDLAFVAERWLRHRGRLVRNSSIGERTLVALTIVFAIIGTCGLILLSIFDTWRHPRLHDIFLLLFIAGYLLSAVFICWEYQRLGIKHRDFRVLRASFWVKLTFILVELVLAIVFAATTFTHHSDIAAVFEWVIAFIFTFYILSFVIDLLPAIHTRDPGARFEKPHDMEEGSNGIGGAANGHMNGGHANGGGMARGGGDSGGGSGDIDVDCWPRTCMWTWRYTYEDGAE</sequence>
<evidence type="ECO:0000256" key="4">
    <source>
        <dbReference type="ARBA" id="ARBA00023136"/>
    </source>
</evidence>
<comment type="caution">
    <text evidence="8">The sequence shown here is derived from an EMBL/GenBank/DDBJ whole genome shotgun (WGS) entry which is preliminary data.</text>
</comment>
<gene>
    <name evidence="8" type="ORF">PCL_05131</name>
    <name evidence="7" type="ORF">Purlil1_8817</name>
</gene>
<evidence type="ECO:0000313" key="10">
    <source>
        <dbReference type="Proteomes" id="UP001287286"/>
    </source>
</evidence>
<reference evidence="8 9" key="2">
    <citation type="journal article" date="2016" name="Front. Microbiol.">
        <title>Genome and transcriptome sequences reveal the specific parasitism of the nematophagous Purpureocillium lilacinum 36-1.</title>
        <authorList>
            <person name="Xie J."/>
            <person name="Li S."/>
            <person name="Mo C."/>
            <person name="Xiao X."/>
            <person name="Peng D."/>
            <person name="Wang G."/>
            <person name="Xiao Y."/>
        </authorList>
    </citation>
    <scope>NUCLEOTIDE SEQUENCE [LARGE SCALE GENOMIC DNA]</scope>
    <source>
        <strain evidence="8 9">36-1</strain>
    </source>
</reference>
<evidence type="ECO:0000313" key="8">
    <source>
        <dbReference type="EMBL" id="PWI66433.1"/>
    </source>
</evidence>
<dbReference type="EMBL" id="JAWRVI010000037">
    <property type="protein sequence ID" value="KAK4086867.1"/>
    <property type="molecule type" value="Genomic_DNA"/>
</dbReference>
<reference evidence="7 10" key="4">
    <citation type="journal article" date="2024" name="Microbiol. Resour. Announc.">
        <title>Genome annotations for the ascomycete fungi Trichoderma harzianum, Trichoderma aggressivum, and Purpureocillium lilacinum.</title>
        <authorList>
            <person name="Beijen E.P.W."/>
            <person name="Ohm R.A."/>
        </authorList>
    </citation>
    <scope>NUCLEOTIDE SEQUENCE [LARGE SCALE GENOMIC DNA]</scope>
    <source>
        <strain evidence="7 10">CBS 150709</strain>
    </source>
</reference>
<feature type="transmembrane region" description="Helical" evidence="5">
    <location>
        <begin position="63"/>
        <end position="81"/>
    </location>
</feature>
<dbReference type="PANTHER" id="PTHR21324:SF2">
    <property type="entry name" value="EG:22E5.9 PROTEIN"/>
    <property type="match status" value="1"/>
</dbReference>
<dbReference type="Proteomes" id="UP001287286">
    <property type="component" value="Unassembled WGS sequence"/>
</dbReference>
<dbReference type="GO" id="GO:0012505">
    <property type="term" value="C:endomembrane system"/>
    <property type="evidence" value="ECO:0007669"/>
    <property type="project" value="UniProtKB-SubCell"/>
</dbReference>
<feature type="transmembrane region" description="Helical" evidence="5">
    <location>
        <begin position="205"/>
        <end position="226"/>
    </location>
</feature>
<evidence type="ECO:0000259" key="6">
    <source>
        <dbReference type="Pfam" id="PF10277"/>
    </source>
</evidence>
<dbReference type="InterPro" id="IPR019402">
    <property type="entry name" value="CWH43_N"/>
</dbReference>
<dbReference type="GO" id="GO:0005886">
    <property type="term" value="C:plasma membrane"/>
    <property type="evidence" value="ECO:0007669"/>
    <property type="project" value="TreeGrafter"/>
</dbReference>
<feature type="transmembrane region" description="Helical" evidence="5">
    <location>
        <begin position="134"/>
        <end position="152"/>
    </location>
</feature>
<name>A0A2U3DW05_PURLI</name>
<comment type="subcellular location">
    <subcellularLocation>
        <location evidence="1">Endomembrane system</location>
        <topology evidence="1">Multi-pass membrane protein</topology>
    </subcellularLocation>
</comment>
<evidence type="ECO:0000256" key="3">
    <source>
        <dbReference type="ARBA" id="ARBA00022989"/>
    </source>
</evidence>
<feature type="transmembrane region" description="Helical" evidence="5">
    <location>
        <begin position="102"/>
        <end position="122"/>
    </location>
</feature>
<feature type="domain" description="CWH43-like N-terminal" evidence="6">
    <location>
        <begin position="9"/>
        <end position="223"/>
    </location>
</feature>
<keyword evidence="3 5" id="KW-1133">Transmembrane helix</keyword>
<reference evidence="7" key="3">
    <citation type="submission" date="2023-11" db="EMBL/GenBank/DDBJ databases">
        <authorList>
            <person name="Beijen E."/>
            <person name="Ohm R.A."/>
        </authorList>
    </citation>
    <scope>NUCLEOTIDE SEQUENCE</scope>
    <source>
        <strain evidence="7">CBS 150709</strain>
    </source>
</reference>
<evidence type="ECO:0000313" key="7">
    <source>
        <dbReference type="EMBL" id="KAK4086867.1"/>
    </source>
</evidence>
<proteinExistence type="predicted"/>
<feature type="transmembrane region" description="Helical" evidence="5">
    <location>
        <begin position="7"/>
        <end position="33"/>
    </location>
</feature>
<keyword evidence="4 5" id="KW-0472">Membrane</keyword>
<organism evidence="8 9">
    <name type="scientific">Purpureocillium lilacinum</name>
    <name type="common">Paecilomyces lilacinus</name>
    <dbReference type="NCBI Taxonomy" id="33203"/>
    <lineage>
        <taxon>Eukaryota</taxon>
        <taxon>Fungi</taxon>
        <taxon>Dikarya</taxon>
        <taxon>Ascomycota</taxon>
        <taxon>Pezizomycotina</taxon>
        <taxon>Sordariomycetes</taxon>
        <taxon>Hypocreomycetidae</taxon>
        <taxon>Hypocreales</taxon>
        <taxon>Ophiocordycipitaceae</taxon>
        <taxon>Purpureocillium</taxon>
    </lineage>
</organism>
<dbReference type="AlphaFoldDB" id="A0A2U3DW05"/>
<dbReference type="PANTHER" id="PTHR21324">
    <property type="entry name" value="FASTING-INDUCIBLE INTEGRAL MEMBRANE PROTEIN TM6P1-RELATED"/>
    <property type="match status" value="1"/>
</dbReference>
<evidence type="ECO:0000313" key="9">
    <source>
        <dbReference type="Proteomes" id="UP000245956"/>
    </source>
</evidence>
<reference evidence="8" key="1">
    <citation type="submission" date="2015-05" db="EMBL/GenBank/DDBJ databases">
        <authorList>
            <person name="Wang D.B."/>
            <person name="Wang M."/>
        </authorList>
    </citation>
    <scope>NUCLEOTIDE SEQUENCE</scope>
    <source>
        <strain evidence="8">36-1</strain>
    </source>
</reference>
<evidence type="ECO:0000256" key="5">
    <source>
        <dbReference type="SAM" id="Phobius"/>
    </source>
</evidence>
<keyword evidence="10" id="KW-1185">Reference proteome</keyword>
<dbReference type="Pfam" id="PF10277">
    <property type="entry name" value="Frag1"/>
    <property type="match status" value="1"/>
</dbReference>